<dbReference type="Gramene" id="PRQ34285">
    <property type="protein sequence ID" value="PRQ34285"/>
    <property type="gene ID" value="RchiOBHm_Chr5g0067121"/>
</dbReference>
<organism evidence="1 2">
    <name type="scientific">Rosa chinensis</name>
    <name type="common">China rose</name>
    <dbReference type="NCBI Taxonomy" id="74649"/>
    <lineage>
        <taxon>Eukaryota</taxon>
        <taxon>Viridiplantae</taxon>
        <taxon>Streptophyta</taxon>
        <taxon>Embryophyta</taxon>
        <taxon>Tracheophyta</taxon>
        <taxon>Spermatophyta</taxon>
        <taxon>Magnoliopsida</taxon>
        <taxon>eudicotyledons</taxon>
        <taxon>Gunneridae</taxon>
        <taxon>Pentapetalae</taxon>
        <taxon>rosids</taxon>
        <taxon>fabids</taxon>
        <taxon>Rosales</taxon>
        <taxon>Rosaceae</taxon>
        <taxon>Rosoideae</taxon>
        <taxon>Rosoideae incertae sedis</taxon>
        <taxon>Rosa</taxon>
    </lineage>
</organism>
<evidence type="ECO:0000313" key="1">
    <source>
        <dbReference type="EMBL" id="PRQ34285.1"/>
    </source>
</evidence>
<dbReference type="EMBL" id="PDCK01000043">
    <property type="protein sequence ID" value="PRQ34285.1"/>
    <property type="molecule type" value="Genomic_DNA"/>
</dbReference>
<comment type="caution">
    <text evidence="1">The sequence shown here is derived from an EMBL/GenBank/DDBJ whole genome shotgun (WGS) entry which is preliminary data.</text>
</comment>
<proteinExistence type="predicted"/>
<sequence length="78" mass="8836">MDEEFTPICLLGSNFFFIPQLRAWRREGTLQLQGDAQQCQERIIFAKCAIDTCKQACLRVFGHISNSRCIGSPMCCCS</sequence>
<gene>
    <name evidence="1" type="ORF">RchiOBHm_Chr5g0067121</name>
</gene>
<reference evidence="1 2" key="1">
    <citation type="journal article" date="2018" name="Nat. Genet.">
        <title>The Rosa genome provides new insights in the design of modern roses.</title>
        <authorList>
            <person name="Bendahmane M."/>
        </authorList>
    </citation>
    <scope>NUCLEOTIDE SEQUENCE [LARGE SCALE GENOMIC DNA]</scope>
    <source>
        <strain evidence="2">cv. Old Blush</strain>
    </source>
</reference>
<protein>
    <submittedName>
        <fullName evidence="1">Uncharacterized protein</fullName>
    </submittedName>
</protein>
<accession>A0A2P6QJC5</accession>
<dbReference type="AlphaFoldDB" id="A0A2P6QJC5"/>
<keyword evidence="2" id="KW-1185">Reference proteome</keyword>
<dbReference type="Proteomes" id="UP000238479">
    <property type="component" value="Chromosome 5"/>
</dbReference>
<name>A0A2P6QJC5_ROSCH</name>
<evidence type="ECO:0000313" key="2">
    <source>
        <dbReference type="Proteomes" id="UP000238479"/>
    </source>
</evidence>